<name>A0ACC0JUH8_CHOFU</name>
<comment type="caution">
    <text evidence="1">The sequence shown here is derived from an EMBL/GenBank/DDBJ whole genome shotgun (WGS) entry which is preliminary data.</text>
</comment>
<keyword evidence="2" id="KW-1185">Reference proteome</keyword>
<evidence type="ECO:0000313" key="1">
    <source>
        <dbReference type="EMBL" id="KAI8427689.1"/>
    </source>
</evidence>
<dbReference type="Proteomes" id="UP001064048">
    <property type="component" value="Chromosome 3"/>
</dbReference>
<reference evidence="1 2" key="1">
    <citation type="journal article" date="2022" name="Genome Biol. Evol.">
        <title>The Spruce Budworm Genome: Reconstructing the Evolutionary History of Antifreeze Proteins.</title>
        <authorList>
            <person name="Beliveau C."/>
            <person name="Gagne P."/>
            <person name="Picq S."/>
            <person name="Vernygora O."/>
            <person name="Keeling C.I."/>
            <person name="Pinkney K."/>
            <person name="Doucet D."/>
            <person name="Wen F."/>
            <person name="Johnston J.S."/>
            <person name="Maaroufi H."/>
            <person name="Boyle B."/>
            <person name="Laroche J."/>
            <person name="Dewar K."/>
            <person name="Juretic N."/>
            <person name="Blackburn G."/>
            <person name="Nisole A."/>
            <person name="Brunet B."/>
            <person name="Brandao M."/>
            <person name="Lumley L."/>
            <person name="Duan J."/>
            <person name="Quan G."/>
            <person name="Lucarotti C.J."/>
            <person name="Roe A.D."/>
            <person name="Sperling F.A.H."/>
            <person name="Levesque R.C."/>
            <person name="Cusson M."/>
        </authorList>
    </citation>
    <scope>NUCLEOTIDE SEQUENCE [LARGE SCALE GENOMIC DNA]</scope>
    <source>
        <strain evidence="1">Glfc:IPQL:Cfum</strain>
    </source>
</reference>
<evidence type="ECO:0000313" key="2">
    <source>
        <dbReference type="Proteomes" id="UP001064048"/>
    </source>
</evidence>
<proteinExistence type="predicted"/>
<accession>A0ACC0JUH8</accession>
<sequence>MSVIQSSIPFKSRKRTCRTNKNQESNENINILNKIELPEVNQKHHIDDIDVKIKDDYESCSAPKIARKASKLDTDIKEGFKQVYVNCTMMKSATSIYSRICKELQLATKSSTEKACLAAIEKYLNKKHKMILLVLDEIDQLDSKRQSVLYSIFEWPALPNSRLLLIGIANALDLTERSLPRLQARCSLRPRTLHFTPYTKQQIINIFTKILGDDKNNVFSPVALQMLAVDSMMKDSSVTVELKQVLEVLNDVYGGSKNIEADVDESFPMQQKLILCSLMLMLTKGKNKDIVMGKLHDVYKKVATARNIAPLDMSEMASACSLLESRGALRCTGASGRGRRIRLQWDETELNAALRDKPLLASILSDKLKNVTEEVPPTQQMTDHKVRYASNELTCSVNSYIMSQERGDTRIKVNQYRGSSIESINRSVYCGIVVDDIGDMSRCARVAAVAAPLISYHKLAKEFHPDKNPAAGDKFKEISYAYEVLSDPKKRQTYDRKTVEQLAKGYKLDSLLNGHNNQNAQTSPLVSPRYSRQNRTVLIRLVVDIVLECTSLLDNPDSEVEIHRF</sequence>
<gene>
    <name evidence="1" type="ORF">MSG28_002146</name>
</gene>
<organism evidence="1 2">
    <name type="scientific">Choristoneura fumiferana</name>
    <name type="common">Spruce budworm moth</name>
    <name type="synonym">Archips fumiferana</name>
    <dbReference type="NCBI Taxonomy" id="7141"/>
    <lineage>
        <taxon>Eukaryota</taxon>
        <taxon>Metazoa</taxon>
        <taxon>Ecdysozoa</taxon>
        <taxon>Arthropoda</taxon>
        <taxon>Hexapoda</taxon>
        <taxon>Insecta</taxon>
        <taxon>Pterygota</taxon>
        <taxon>Neoptera</taxon>
        <taxon>Endopterygota</taxon>
        <taxon>Lepidoptera</taxon>
        <taxon>Glossata</taxon>
        <taxon>Ditrysia</taxon>
        <taxon>Tortricoidea</taxon>
        <taxon>Tortricidae</taxon>
        <taxon>Tortricinae</taxon>
        <taxon>Choristoneura</taxon>
    </lineage>
</organism>
<dbReference type="EMBL" id="CM046103">
    <property type="protein sequence ID" value="KAI8427689.1"/>
    <property type="molecule type" value="Genomic_DNA"/>
</dbReference>
<protein>
    <submittedName>
        <fullName evidence="1">Uncharacterized protein</fullName>
    </submittedName>
</protein>